<comment type="caution">
    <text evidence="5">The sequence shown here is derived from an EMBL/GenBank/DDBJ whole genome shotgun (WGS) entry which is preliminary data.</text>
</comment>
<comment type="similarity">
    <text evidence="1">Belongs to the bacterial solute-binding protein 3 family.</text>
</comment>
<organism evidence="5 6">
    <name type="scientific">Alteromonas gilva</name>
    <dbReference type="NCBI Taxonomy" id="2987522"/>
    <lineage>
        <taxon>Bacteria</taxon>
        <taxon>Pseudomonadati</taxon>
        <taxon>Pseudomonadota</taxon>
        <taxon>Gammaproteobacteria</taxon>
        <taxon>Alteromonadales</taxon>
        <taxon>Alteromonadaceae</taxon>
        <taxon>Alteromonas/Salinimonas group</taxon>
        <taxon>Alteromonas</taxon>
    </lineage>
</organism>
<keyword evidence="2 3" id="KW-0732">Signal</keyword>
<dbReference type="Proteomes" id="UP001218788">
    <property type="component" value="Unassembled WGS sequence"/>
</dbReference>
<reference evidence="5 6" key="1">
    <citation type="submission" date="2022-10" db="EMBL/GenBank/DDBJ databases">
        <title>Alteromonas sp. chi3 Genome sequencing.</title>
        <authorList>
            <person name="Park S."/>
        </authorList>
    </citation>
    <scope>NUCLEOTIDE SEQUENCE [LARGE SCALE GENOMIC DNA]</scope>
    <source>
        <strain evidence="6">chi3</strain>
    </source>
</reference>
<protein>
    <submittedName>
        <fullName evidence="5">Transporter substrate-binding domain-containing protein</fullName>
    </submittedName>
</protein>
<dbReference type="RefSeq" id="WP_273641827.1">
    <property type="nucleotide sequence ID" value="NZ_JAQQXP010000002.1"/>
</dbReference>
<gene>
    <name evidence="5" type="ORF">OIK42_14885</name>
</gene>
<evidence type="ECO:0000313" key="6">
    <source>
        <dbReference type="Proteomes" id="UP001218788"/>
    </source>
</evidence>
<accession>A0ABT5L845</accession>
<feature type="domain" description="Solute-binding protein family 3/N-terminal" evidence="4">
    <location>
        <begin position="31"/>
        <end position="232"/>
    </location>
</feature>
<keyword evidence="6" id="KW-1185">Reference proteome</keyword>
<dbReference type="PANTHER" id="PTHR35936:SF35">
    <property type="entry name" value="L-CYSTINE-BINDING PROTEIN TCYJ"/>
    <property type="match status" value="1"/>
</dbReference>
<dbReference type="PANTHER" id="PTHR35936">
    <property type="entry name" value="MEMBRANE-BOUND LYTIC MUREIN TRANSGLYCOSYLASE F"/>
    <property type="match status" value="1"/>
</dbReference>
<dbReference type="InterPro" id="IPR001638">
    <property type="entry name" value="Solute-binding_3/MltF_N"/>
</dbReference>
<evidence type="ECO:0000256" key="1">
    <source>
        <dbReference type="ARBA" id="ARBA00010333"/>
    </source>
</evidence>
<evidence type="ECO:0000259" key="4">
    <source>
        <dbReference type="Pfam" id="PF00497"/>
    </source>
</evidence>
<name>A0ABT5L845_9ALTE</name>
<dbReference type="SUPFAM" id="SSF53850">
    <property type="entry name" value="Periplasmic binding protein-like II"/>
    <property type="match status" value="1"/>
</dbReference>
<evidence type="ECO:0000256" key="2">
    <source>
        <dbReference type="ARBA" id="ARBA00022729"/>
    </source>
</evidence>
<feature type="signal peptide" evidence="3">
    <location>
        <begin position="1"/>
        <end position="18"/>
    </location>
</feature>
<feature type="chain" id="PRO_5046980543" evidence="3">
    <location>
        <begin position="19"/>
        <end position="237"/>
    </location>
</feature>
<dbReference type="Pfam" id="PF00497">
    <property type="entry name" value="SBP_bac_3"/>
    <property type="match status" value="1"/>
</dbReference>
<sequence length="237" mass="26659">MSFRWLVLLAIVSSSVLAGPKLRSAVSPEFPTGLHYELIHYFAEKLDVPADIVLMPYARRLIEVNDGSIDLMVGVSMDVPIGEHIQRIEPPYESLKVALFVRADKADQLTSQADLRQLSIGVTMRSNIQSLFTEIPVDKTVMLPSIEQKIEMLMKGRIDGFTHIQQSTEVKLDELGLQHAITLANYQIDQVFAQHVVINKDSWLWQHKSRLEDIIKAGIACGDFAKIRQRYYAGAGV</sequence>
<dbReference type="Gene3D" id="3.40.190.10">
    <property type="entry name" value="Periplasmic binding protein-like II"/>
    <property type="match status" value="2"/>
</dbReference>
<proteinExistence type="inferred from homology"/>
<dbReference type="EMBL" id="JAQQXP010000002">
    <property type="protein sequence ID" value="MDC8832042.1"/>
    <property type="molecule type" value="Genomic_DNA"/>
</dbReference>
<evidence type="ECO:0000256" key="3">
    <source>
        <dbReference type="SAM" id="SignalP"/>
    </source>
</evidence>
<evidence type="ECO:0000313" key="5">
    <source>
        <dbReference type="EMBL" id="MDC8832042.1"/>
    </source>
</evidence>